<feature type="compositionally biased region" description="Acidic residues" evidence="1">
    <location>
        <begin position="1"/>
        <end position="11"/>
    </location>
</feature>
<feature type="compositionally biased region" description="Polar residues" evidence="1">
    <location>
        <begin position="140"/>
        <end position="151"/>
    </location>
</feature>
<feature type="region of interest" description="Disordered" evidence="1">
    <location>
        <begin position="1"/>
        <end position="31"/>
    </location>
</feature>
<gene>
    <name evidence="2" type="ORF">N7532_002399</name>
</gene>
<feature type="compositionally biased region" description="Acidic residues" evidence="1">
    <location>
        <begin position="205"/>
        <end position="214"/>
    </location>
</feature>
<dbReference type="GeneID" id="81353872"/>
<evidence type="ECO:0000313" key="3">
    <source>
        <dbReference type="Proteomes" id="UP001149074"/>
    </source>
</evidence>
<dbReference type="EMBL" id="JAPQKI010000003">
    <property type="protein sequence ID" value="KAJ5109754.1"/>
    <property type="molecule type" value="Genomic_DNA"/>
</dbReference>
<accession>A0A9W9KK85</accession>
<proteinExistence type="predicted"/>
<evidence type="ECO:0000256" key="1">
    <source>
        <dbReference type="SAM" id="MobiDB-lite"/>
    </source>
</evidence>
<evidence type="ECO:0000313" key="2">
    <source>
        <dbReference type="EMBL" id="KAJ5109754.1"/>
    </source>
</evidence>
<keyword evidence="3" id="KW-1185">Reference proteome</keyword>
<dbReference type="Proteomes" id="UP001149074">
    <property type="component" value="Unassembled WGS sequence"/>
</dbReference>
<feature type="compositionally biased region" description="Basic and acidic residues" evidence="1">
    <location>
        <begin position="152"/>
        <end position="162"/>
    </location>
</feature>
<dbReference type="RefSeq" id="XP_056477865.1">
    <property type="nucleotide sequence ID" value="XM_056614893.1"/>
</dbReference>
<protein>
    <submittedName>
        <fullName evidence="2">Uncharacterized protein</fullName>
    </submittedName>
</protein>
<organism evidence="2 3">
    <name type="scientific">Penicillium argentinense</name>
    <dbReference type="NCBI Taxonomy" id="1131581"/>
    <lineage>
        <taxon>Eukaryota</taxon>
        <taxon>Fungi</taxon>
        <taxon>Dikarya</taxon>
        <taxon>Ascomycota</taxon>
        <taxon>Pezizomycotina</taxon>
        <taxon>Eurotiomycetes</taxon>
        <taxon>Eurotiomycetidae</taxon>
        <taxon>Eurotiales</taxon>
        <taxon>Aspergillaceae</taxon>
        <taxon>Penicillium</taxon>
    </lineage>
</organism>
<sequence length="233" mass="25816">MADSDSDDAQWEDVPIQHQGETGHASDHANGVVITPAPWTPLLTLPPQRATPIPAGSDEENNMRNRIDLGIENVNYRQMKAEIGMFDDEDVPASQRPYESFMQLAGDVEKLVDLLWGNPPNRIPNNPSGHNRTRHKATPTGPTNNTHTATQIRRDLPRPLHRDRPRRRTSARTGTIRPPARHTDAEGSDSESRGGDACAVFSAMPDDEDEEEEDAWAMEATKIYEGVLMLLAG</sequence>
<reference evidence="2" key="2">
    <citation type="journal article" date="2023" name="IMA Fungus">
        <title>Comparative genomic study of the Penicillium genus elucidates a diverse pangenome and 15 lateral gene transfer events.</title>
        <authorList>
            <person name="Petersen C."/>
            <person name="Sorensen T."/>
            <person name="Nielsen M.R."/>
            <person name="Sondergaard T.E."/>
            <person name="Sorensen J.L."/>
            <person name="Fitzpatrick D.A."/>
            <person name="Frisvad J.C."/>
            <person name="Nielsen K.L."/>
        </authorList>
    </citation>
    <scope>NUCLEOTIDE SEQUENCE</scope>
    <source>
        <strain evidence="2">IBT 30761</strain>
    </source>
</reference>
<dbReference type="OrthoDB" id="2567806at2759"/>
<name>A0A9W9KK85_9EURO</name>
<dbReference type="AlphaFoldDB" id="A0A9W9KK85"/>
<feature type="region of interest" description="Disordered" evidence="1">
    <location>
        <begin position="119"/>
        <end position="214"/>
    </location>
</feature>
<comment type="caution">
    <text evidence="2">The sequence shown here is derived from an EMBL/GenBank/DDBJ whole genome shotgun (WGS) entry which is preliminary data.</text>
</comment>
<feature type="compositionally biased region" description="Basic and acidic residues" evidence="1">
    <location>
        <begin position="181"/>
        <end position="194"/>
    </location>
</feature>
<reference evidence="2" key="1">
    <citation type="submission" date="2022-11" db="EMBL/GenBank/DDBJ databases">
        <authorList>
            <person name="Petersen C."/>
        </authorList>
    </citation>
    <scope>NUCLEOTIDE SEQUENCE</scope>
    <source>
        <strain evidence="2">IBT 30761</strain>
    </source>
</reference>